<reference evidence="1" key="1">
    <citation type="submission" date="2005-08" db="EMBL/GenBank/DDBJ databases">
        <title>Complete sequence of Chlorobium chlorochromatii CaD3.</title>
        <authorList>
            <person name="Copeland A."/>
            <person name="Lucas S."/>
            <person name="Lapidus A."/>
            <person name="Barry K."/>
            <person name="Detter J.C."/>
            <person name="Glavina T."/>
            <person name="Hammon N."/>
            <person name="Israni S."/>
            <person name="Pitluck S."/>
            <person name="Bryant D."/>
            <person name="Schmutz J."/>
            <person name="Larimer F."/>
            <person name="Land M."/>
            <person name="Kyrpides N."/>
            <person name="Ivanova N."/>
            <person name="Richardson P."/>
        </authorList>
    </citation>
    <scope>NUCLEOTIDE SEQUENCE [LARGE SCALE GENOMIC DNA]</scope>
    <source>
        <strain evidence="1">CaD3</strain>
    </source>
</reference>
<protein>
    <recommendedName>
        <fullName evidence="2">DUF2188 domain-containing protein</fullName>
    </recommendedName>
</protein>
<evidence type="ECO:0000313" key="1">
    <source>
        <dbReference type="EMBL" id="ABB27699.1"/>
    </source>
</evidence>
<dbReference type="EMBL" id="CP000108">
    <property type="protein sequence ID" value="ABB27699.1"/>
    <property type="molecule type" value="Genomic_DNA"/>
</dbReference>
<dbReference type="InterPro" id="IPR018691">
    <property type="entry name" value="DUF2188"/>
</dbReference>
<dbReference type="STRING" id="340177.Cag_0426"/>
<dbReference type="OrthoDB" id="8858565at2"/>
<proteinExistence type="predicted"/>
<gene>
    <name evidence="1" type="ordered locus">Cag_0426</name>
</gene>
<dbReference type="eggNOG" id="ENOG5032YF6">
    <property type="taxonomic scope" value="Bacteria"/>
</dbReference>
<dbReference type="Pfam" id="PF09954">
    <property type="entry name" value="DUF2188"/>
    <property type="match status" value="1"/>
</dbReference>
<accession>Q3ATH6</accession>
<dbReference type="AlphaFoldDB" id="Q3ATH6"/>
<evidence type="ECO:0008006" key="2">
    <source>
        <dbReference type="Google" id="ProtNLM"/>
    </source>
</evidence>
<dbReference type="HOGENOM" id="CLU_179056_2_2_10"/>
<dbReference type="KEGG" id="cch:Cag_0426"/>
<organism evidence="1">
    <name type="scientific">Chlorobium chlorochromatii (strain CaD3)</name>
    <dbReference type="NCBI Taxonomy" id="340177"/>
    <lineage>
        <taxon>Bacteria</taxon>
        <taxon>Pseudomonadati</taxon>
        <taxon>Chlorobiota</taxon>
        <taxon>Chlorobiia</taxon>
        <taxon>Chlorobiales</taxon>
        <taxon>Chlorobiaceae</taxon>
        <taxon>Chlorobium/Pelodictyon group</taxon>
        <taxon>Chlorobium</taxon>
    </lineage>
</organism>
<sequence length="77" mass="8605">MLTNSKHVVSRPNGGWAVKTAGTTRAGRVFENKIDAIKYARDAAKKIQGELYVHNTDGTIMEQRSYGNDPFPPRDKK</sequence>
<name>Q3ATH6_CHLCH</name>